<dbReference type="OrthoDB" id="446168at2759"/>
<dbReference type="SUPFAM" id="SSF52540">
    <property type="entry name" value="P-loop containing nucleoside triphosphate hydrolases"/>
    <property type="match status" value="1"/>
</dbReference>
<sequence length="351" mass="38694">MSDSAAASGGTTAPPTAPPAQSQLWADKYKPTSLSQMCYPTCANKLLGWMSMFDKDPKLPRAALLSGPPGVGKTTSVYLVAKELGKTVLEYNASDFRSKKSLHEHVAQVINNRVFASNGLVRQQQSNAVENNFVLLMDEQDGCDLGGVSEVIQMIKFTKVPIVCTCNDRWHQKLRPLIKHVEDVRFTRPPCNIVANFICDRILAREGVSLSKQLLQDIIQKGGSDIRNILNNLQMWCLKKNVLDQRTLAASAAASAKNTEIGLFQAPEPFLRVQQVGANGQRGTASTSPSELLGMYYNSELVDQFIQENYIHYQPENRDWLGAVAQAADSISAADTLNKIMYQGQNWSVSN</sequence>
<dbReference type="AlphaFoldDB" id="A0A0S4JIT0"/>
<feature type="non-terminal residue" evidence="4">
    <location>
        <position position="351"/>
    </location>
</feature>
<dbReference type="GO" id="GO:0016887">
    <property type="term" value="F:ATP hydrolysis activity"/>
    <property type="evidence" value="ECO:0007669"/>
    <property type="project" value="InterPro"/>
</dbReference>
<dbReference type="CDD" id="cd00009">
    <property type="entry name" value="AAA"/>
    <property type="match status" value="1"/>
</dbReference>
<evidence type="ECO:0000259" key="3">
    <source>
        <dbReference type="SMART" id="SM00382"/>
    </source>
</evidence>
<gene>
    <name evidence="4" type="ORF">BSAL_31995</name>
</gene>
<accession>A0A0S4JIT0</accession>
<evidence type="ECO:0000313" key="5">
    <source>
        <dbReference type="Proteomes" id="UP000051952"/>
    </source>
</evidence>
<dbReference type="InterPro" id="IPR027417">
    <property type="entry name" value="P-loop_NTPase"/>
</dbReference>
<dbReference type="OMA" id="ICHNERI"/>
<dbReference type="GO" id="GO:0006260">
    <property type="term" value="P:DNA replication"/>
    <property type="evidence" value="ECO:0007669"/>
    <property type="project" value="UniProtKB-KW"/>
</dbReference>
<dbReference type="Gene3D" id="1.20.272.10">
    <property type="match status" value="1"/>
</dbReference>
<feature type="region of interest" description="Disordered" evidence="2">
    <location>
        <begin position="1"/>
        <end position="23"/>
    </location>
</feature>
<feature type="domain" description="AAA+ ATPase" evidence="3">
    <location>
        <begin position="59"/>
        <end position="192"/>
    </location>
</feature>
<dbReference type="SUPFAM" id="SSF48019">
    <property type="entry name" value="post-AAA+ oligomerization domain-like"/>
    <property type="match status" value="1"/>
</dbReference>
<feature type="compositionally biased region" description="Low complexity" evidence="2">
    <location>
        <begin position="1"/>
        <end position="14"/>
    </location>
</feature>
<dbReference type="EMBL" id="CYKH01001923">
    <property type="protein sequence ID" value="CUG91424.1"/>
    <property type="molecule type" value="Genomic_DNA"/>
</dbReference>
<dbReference type="InterPro" id="IPR003959">
    <property type="entry name" value="ATPase_AAA_core"/>
</dbReference>
<evidence type="ECO:0000256" key="2">
    <source>
        <dbReference type="SAM" id="MobiDB-lite"/>
    </source>
</evidence>
<dbReference type="Gene3D" id="1.10.8.60">
    <property type="match status" value="1"/>
</dbReference>
<dbReference type="SMART" id="SM00382">
    <property type="entry name" value="AAA"/>
    <property type="match status" value="1"/>
</dbReference>
<keyword evidence="1" id="KW-0235">DNA replication</keyword>
<dbReference type="InterPro" id="IPR003593">
    <property type="entry name" value="AAA+_ATPase"/>
</dbReference>
<dbReference type="Pfam" id="PF00004">
    <property type="entry name" value="AAA"/>
    <property type="match status" value="1"/>
</dbReference>
<dbReference type="Pfam" id="PF25361">
    <property type="entry name" value="AAA_lid_RFC1"/>
    <property type="match status" value="1"/>
</dbReference>
<dbReference type="Gene3D" id="3.40.50.300">
    <property type="entry name" value="P-loop containing nucleotide triphosphate hydrolases"/>
    <property type="match status" value="1"/>
</dbReference>
<name>A0A0S4JIT0_BODSA</name>
<dbReference type="VEuPathDB" id="TriTrypDB:BSAL_31995"/>
<reference evidence="5" key="1">
    <citation type="submission" date="2015-09" db="EMBL/GenBank/DDBJ databases">
        <authorList>
            <consortium name="Pathogen Informatics"/>
        </authorList>
    </citation>
    <scope>NUCLEOTIDE SEQUENCE [LARGE SCALE GENOMIC DNA]</scope>
    <source>
        <strain evidence="5">Lake Konstanz</strain>
    </source>
</reference>
<dbReference type="PANTHER" id="PTHR23389">
    <property type="entry name" value="CHROMOSOME TRANSMISSION FIDELITY FACTOR 18"/>
    <property type="match status" value="1"/>
</dbReference>
<keyword evidence="5" id="KW-1185">Reference proteome</keyword>
<dbReference type="InterPro" id="IPR008921">
    <property type="entry name" value="DNA_pol3_clamp-load_cplx_C"/>
</dbReference>
<dbReference type="GO" id="GO:0005634">
    <property type="term" value="C:nucleus"/>
    <property type="evidence" value="ECO:0007669"/>
    <property type="project" value="TreeGrafter"/>
</dbReference>
<dbReference type="GO" id="GO:0003677">
    <property type="term" value="F:DNA binding"/>
    <property type="evidence" value="ECO:0007669"/>
    <property type="project" value="InterPro"/>
</dbReference>
<proteinExistence type="predicted"/>
<dbReference type="Proteomes" id="UP000051952">
    <property type="component" value="Unassembled WGS sequence"/>
</dbReference>
<dbReference type="FunFam" id="3.40.50.300:FF:000395">
    <property type="entry name" value="Replication factor C subunit 1"/>
    <property type="match status" value="1"/>
</dbReference>
<evidence type="ECO:0000256" key="1">
    <source>
        <dbReference type="ARBA" id="ARBA00022705"/>
    </source>
</evidence>
<organism evidence="4 5">
    <name type="scientific">Bodo saltans</name>
    <name type="common">Flagellated protozoan</name>
    <dbReference type="NCBI Taxonomy" id="75058"/>
    <lineage>
        <taxon>Eukaryota</taxon>
        <taxon>Discoba</taxon>
        <taxon>Euglenozoa</taxon>
        <taxon>Kinetoplastea</taxon>
        <taxon>Metakinetoplastina</taxon>
        <taxon>Eubodonida</taxon>
        <taxon>Bodonidae</taxon>
        <taxon>Bodo</taxon>
    </lineage>
</organism>
<dbReference type="PANTHER" id="PTHR23389:SF6">
    <property type="entry name" value="REPLICATION FACTOR C SUBUNIT 1"/>
    <property type="match status" value="1"/>
</dbReference>
<dbReference type="GO" id="GO:0005524">
    <property type="term" value="F:ATP binding"/>
    <property type="evidence" value="ECO:0007669"/>
    <property type="project" value="InterPro"/>
</dbReference>
<evidence type="ECO:0000313" key="4">
    <source>
        <dbReference type="EMBL" id="CUG91424.1"/>
    </source>
</evidence>
<protein>
    <submittedName>
        <fullName evidence="4">Replication factor subunit 1, putative</fullName>
    </submittedName>
</protein>